<dbReference type="GO" id="GO:0006014">
    <property type="term" value="P:D-ribose metabolic process"/>
    <property type="evidence" value="ECO:0007669"/>
    <property type="project" value="InterPro"/>
</dbReference>
<gene>
    <name evidence="10" type="ORF">K8V15_11310</name>
</gene>
<dbReference type="GO" id="GO:0046872">
    <property type="term" value="F:metal ion binding"/>
    <property type="evidence" value="ECO:0007669"/>
    <property type="project" value="UniProtKB-KW"/>
</dbReference>
<dbReference type="PANTHER" id="PTHR10584:SF166">
    <property type="entry name" value="RIBOKINASE"/>
    <property type="match status" value="1"/>
</dbReference>
<sequence>MNKVVVVGSLSMDVTAFAEALPGPGETVLGTRYETMPGGKGQNQAIAAARAGADTLMIGCVGRDAFGDEIADGLSREGISIDRLARVDGPTGIAHIRVNAAGQNDIVVVPLANSRLTPELVEEGLRGVGHRGDVLLLQLEVPFESVMRAVEVGNELGMRVILDPAPAPPTGALPADLWGGLYAVVPNESEAAAITGEDTSSDDGVLRAAAKLAEMGVENPLLTLGERGALLDGQLLRAPKVKAVDTTAAGDVFAGYL</sequence>
<dbReference type="InterPro" id="IPR029056">
    <property type="entry name" value="Ribokinase-like"/>
</dbReference>
<evidence type="ECO:0000256" key="6">
    <source>
        <dbReference type="ARBA" id="ARBA00022842"/>
    </source>
</evidence>
<evidence type="ECO:0000313" key="11">
    <source>
        <dbReference type="Proteomes" id="UP000712713"/>
    </source>
</evidence>
<keyword evidence="5" id="KW-0067">ATP-binding</keyword>
<evidence type="ECO:0000256" key="1">
    <source>
        <dbReference type="ARBA" id="ARBA00022679"/>
    </source>
</evidence>
<dbReference type="PRINTS" id="PR00990">
    <property type="entry name" value="RIBOKINASE"/>
</dbReference>
<keyword evidence="2" id="KW-0479">Metal-binding</keyword>
<keyword evidence="7" id="KW-0630">Potassium</keyword>
<keyword evidence="6" id="KW-0460">Magnesium</keyword>
<keyword evidence="8" id="KW-0119">Carbohydrate metabolism</keyword>
<dbReference type="GO" id="GO:0004747">
    <property type="term" value="F:ribokinase activity"/>
    <property type="evidence" value="ECO:0007669"/>
    <property type="project" value="InterPro"/>
</dbReference>
<proteinExistence type="predicted"/>
<keyword evidence="1" id="KW-0808">Transferase</keyword>
<dbReference type="InterPro" id="IPR011611">
    <property type="entry name" value="PfkB_dom"/>
</dbReference>
<keyword evidence="3" id="KW-0547">Nucleotide-binding</keyword>
<dbReference type="AlphaFoldDB" id="A0A921ERT1"/>
<comment type="caution">
    <text evidence="10">The sequence shown here is derived from an EMBL/GenBank/DDBJ whole genome shotgun (WGS) entry which is preliminary data.</text>
</comment>
<name>A0A921ERT1_9ACTN</name>
<evidence type="ECO:0000256" key="2">
    <source>
        <dbReference type="ARBA" id="ARBA00022723"/>
    </source>
</evidence>
<dbReference type="InterPro" id="IPR002139">
    <property type="entry name" value="Ribo/fructo_kinase"/>
</dbReference>
<feature type="domain" description="Carbohydrate kinase PfkB" evidence="9">
    <location>
        <begin position="1"/>
        <end position="255"/>
    </location>
</feature>
<protein>
    <submittedName>
        <fullName evidence="10">Ribokinase</fullName>
    </submittedName>
</protein>
<evidence type="ECO:0000259" key="9">
    <source>
        <dbReference type="Pfam" id="PF00294"/>
    </source>
</evidence>
<dbReference type="Proteomes" id="UP000712713">
    <property type="component" value="Unassembled WGS sequence"/>
</dbReference>
<dbReference type="EMBL" id="DYZF01000286">
    <property type="protein sequence ID" value="HJE52541.1"/>
    <property type="molecule type" value="Genomic_DNA"/>
</dbReference>
<dbReference type="PANTHER" id="PTHR10584">
    <property type="entry name" value="SUGAR KINASE"/>
    <property type="match status" value="1"/>
</dbReference>
<evidence type="ECO:0000256" key="3">
    <source>
        <dbReference type="ARBA" id="ARBA00022741"/>
    </source>
</evidence>
<evidence type="ECO:0000313" key="10">
    <source>
        <dbReference type="EMBL" id="HJE52541.1"/>
    </source>
</evidence>
<keyword evidence="4" id="KW-0418">Kinase</keyword>
<dbReference type="Gene3D" id="3.40.1190.20">
    <property type="match status" value="1"/>
</dbReference>
<dbReference type="GO" id="GO:0005524">
    <property type="term" value="F:ATP binding"/>
    <property type="evidence" value="ECO:0007669"/>
    <property type="project" value="UniProtKB-KW"/>
</dbReference>
<dbReference type="SUPFAM" id="SSF53613">
    <property type="entry name" value="Ribokinase-like"/>
    <property type="match status" value="1"/>
</dbReference>
<dbReference type="Pfam" id="PF00294">
    <property type="entry name" value="PfkB"/>
    <property type="match status" value="1"/>
</dbReference>
<evidence type="ECO:0000256" key="4">
    <source>
        <dbReference type="ARBA" id="ARBA00022777"/>
    </source>
</evidence>
<feature type="non-terminal residue" evidence="10">
    <location>
        <position position="257"/>
    </location>
</feature>
<organism evidence="10 11">
    <name type="scientific">Tessaracoccus flavescens</name>
    <dbReference type="NCBI Taxonomy" id="399497"/>
    <lineage>
        <taxon>Bacteria</taxon>
        <taxon>Bacillati</taxon>
        <taxon>Actinomycetota</taxon>
        <taxon>Actinomycetes</taxon>
        <taxon>Propionibacteriales</taxon>
        <taxon>Propionibacteriaceae</taxon>
        <taxon>Tessaracoccus</taxon>
    </lineage>
</organism>
<dbReference type="InterPro" id="IPR011877">
    <property type="entry name" value="Ribokinase"/>
</dbReference>
<evidence type="ECO:0000256" key="8">
    <source>
        <dbReference type="ARBA" id="ARBA00023277"/>
    </source>
</evidence>
<dbReference type="GO" id="GO:0005829">
    <property type="term" value="C:cytosol"/>
    <property type="evidence" value="ECO:0007669"/>
    <property type="project" value="TreeGrafter"/>
</dbReference>
<reference evidence="10" key="1">
    <citation type="journal article" date="2021" name="PeerJ">
        <title>Extensive microbial diversity within the chicken gut microbiome revealed by metagenomics and culture.</title>
        <authorList>
            <person name="Gilroy R."/>
            <person name="Ravi A."/>
            <person name="Getino M."/>
            <person name="Pursley I."/>
            <person name="Horton D.L."/>
            <person name="Alikhan N.F."/>
            <person name="Baker D."/>
            <person name="Gharbi K."/>
            <person name="Hall N."/>
            <person name="Watson M."/>
            <person name="Adriaenssens E.M."/>
            <person name="Foster-Nyarko E."/>
            <person name="Jarju S."/>
            <person name="Secka A."/>
            <person name="Antonio M."/>
            <person name="Oren A."/>
            <person name="Chaudhuri R.R."/>
            <person name="La Ragione R."/>
            <person name="Hildebrand F."/>
            <person name="Pallen M.J."/>
        </authorList>
    </citation>
    <scope>NUCLEOTIDE SEQUENCE</scope>
    <source>
        <strain evidence="10">ChiGjej3B3-7470</strain>
    </source>
</reference>
<evidence type="ECO:0000256" key="7">
    <source>
        <dbReference type="ARBA" id="ARBA00022958"/>
    </source>
</evidence>
<dbReference type="CDD" id="cd01174">
    <property type="entry name" value="ribokinase"/>
    <property type="match status" value="1"/>
</dbReference>
<accession>A0A921ERT1</accession>
<evidence type="ECO:0000256" key="5">
    <source>
        <dbReference type="ARBA" id="ARBA00022840"/>
    </source>
</evidence>
<reference evidence="10" key="2">
    <citation type="submission" date="2021-09" db="EMBL/GenBank/DDBJ databases">
        <authorList>
            <person name="Gilroy R."/>
        </authorList>
    </citation>
    <scope>NUCLEOTIDE SEQUENCE</scope>
    <source>
        <strain evidence="10">ChiGjej3B3-7470</strain>
    </source>
</reference>